<sequence length="308" mass="33338">MYHLAQQLEARVRLAAAGVRGDLTIRCSDSYRKFRSAFRSKDSGGGSGVNFETVFGTYPLLRRIRKVDRSYRKIARQVSTPDSAPAGLGSPQAGIGGLQQQHQQQTQQPLHQADPMQQTKDNLNPAANQQTGALRNGNPPPPVVSMSPGVMPFYGDSGAGFRPAGFGNTVWHQGVGPVGAVAVETSPAPWPPQQFIQQISAPNQLEELRYHTQYGAATPYHPQTVSYQQQTFIPADQSAFQRAGTTGQYTITGQPSPLAPVGGQTVVSTSQRQLNGQFVDPAASANQSVAYERQDYVNGYQQQVRIAD</sequence>
<name>E2A0C0_CAMFO</name>
<dbReference type="STRING" id="104421.E2A0C0"/>
<dbReference type="InParanoid" id="E2A0C0"/>
<evidence type="ECO:0000256" key="1">
    <source>
        <dbReference type="SAM" id="MobiDB-lite"/>
    </source>
</evidence>
<proteinExistence type="predicted"/>
<accession>E2A0C0</accession>
<gene>
    <name evidence="2" type="ORF">EAG_02050</name>
</gene>
<feature type="region of interest" description="Disordered" evidence="1">
    <location>
        <begin position="76"/>
        <end position="149"/>
    </location>
</feature>
<dbReference type="Proteomes" id="UP000000311">
    <property type="component" value="Unassembled WGS sequence"/>
</dbReference>
<evidence type="ECO:0000313" key="3">
    <source>
        <dbReference type="Proteomes" id="UP000000311"/>
    </source>
</evidence>
<feature type="compositionally biased region" description="Low complexity" evidence="1">
    <location>
        <begin position="98"/>
        <end position="112"/>
    </location>
</feature>
<evidence type="ECO:0000313" key="2">
    <source>
        <dbReference type="EMBL" id="EFN73123.1"/>
    </source>
</evidence>
<feature type="compositionally biased region" description="Polar residues" evidence="1">
    <location>
        <begin position="115"/>
        <end position="133"/>
    </location>
</feature>
<organism evidence="3">
    <name type="scientific">Camponotus floridanus</name>
    <name type="common">Florida carpenter ant</name>
    <dbReference type="NCBI Taxonomy" id="104421"/>
    <lineage>
        <taxon>Eukaryota</taxon>
        <taxon>Metazoa</taxon>
        <taxon>Ecdysozoa</taxon>
        <taxon>Arthropoda</taxon>
        <taxon>Hexapoda</taxon>
        <taxon>Insecta</taxon>
        <taxon>Pterygota</taxon>
        <taxon>Neoptera</taxon>
        <taxon>Endopterygota</taxon>
        <taxon>Hymenoptera</taxon>
        <taxon>Apocrita</taxon>
        <taxon>Aculeata</taxon>
        <taxon>Formicoidea</taxon>
        <taxon>Formicidae</taxon>
        <taxon>Formicinae</taxon>
        <taxon>Camponotus</taxon>
    </lineage>
</organism>
<dbReference type="EMBL" id="GL435569">
    <property type="protein sequence ID" value="EFN73123.1"/>
    <property type="molecule type" value="Genomic_DNA"/>
</dbReference>
<keyword evidence="3" id="KW-1185">Reference proteome</keyword>
<reference evidence="2 3" key="1">
    <citation type="journal article" date="2010" name="Science">
        <title>Genomic comparison of the ants Camponotus floridanus and Harpegnathos saltator.</title>
        <authorList>
            <person name="Bonasio R."/>
            <person name="Zhang G."/>
            <person name="Ye C."/>
            <person name="Mutti N.S."/>
            <person name="Fang X."/>
            <person name="Qin N."/>
            <person name="Donahue G."/>
            <person name="Yang P."/>
            <person name="Li Q."/>
            <person name="Li C."/>
            <person name="Zhang P."/>
            <person name="Huang Z."/>
            <person name="Berger S.L."/>
            <person name="Reinberg D."/>
            <person name="Wang J."/>
            <person name="Liebig J."/>
        </authorList>
    </citation>
    <scope>NUCLEOTIDE SEQUENCE [LARGE SCALE GENOMIC DNA]</scope>
    <source>
        <strain evidence="3">C129</strain>
    </source>
</reference>
<protein>
    <submittedName>
        <fullName evidence="2">Uncharacterized protein</fullName>
    </submittedName>
</protein>
<dbReference type="AlphaFoldDB" id="E2A0C0"/>
<dbReference type="OrthoDB" id="8777148at2759"/>